<proteinExistence type="predicted"/>
<evidence type="ECO:0000313" key="4">
    <source>
        <dbReference type="Proteomes" id="UP000285190"/>
    </source>
</evidence>
<evidence type="ECO:0000313" key="3">
    <source>
        <dbReference type="EMBL" id="RJG07905.1"/>
    </source>
</evidence>
<comment type="caution">
    <text evidence="3">The sequence shown here is derived from an EMBL/GenBank/DDBJ whole genome shotgun (WGS) entry which is preliminary data.</text>
</comment>
<evidence type="ECO:0000256" key="2">
    <source>
        <dbReference type="SAM" id="SignalP"/>
    </source>
</evidence>
<gene>
    <name evidence="3" type="ORF">D3870_07390</name>
</gene>
<feature type="chain" id="PRO_5019017179" description="C-type lysozyme inhibitor domain-containing protein" evidence="2">
    <location>
        <begin position="23"/>
        <end position="164"/>
    </location>
</feature>
<dbReference type="Proteomes" id="UP000285190">
    <property type="component" value="Unassembled WGS sequence"/>
</dbReference>
<dbReference type="OrthoDB" id="5297272at2"/>
<reference evidence="3 4" key="1">
    <citation type="submission" date="2018-09" db="EMBL/GenBank/DDBJ databases">
        <authorList>
            <person name="Zhu H."/>
        </authorList>
    </citation>
    <scope>NUCLEOTIDE SEQUENCE [LARGE SCALE GENOMIC DNA]</scope>
    <source>
        <strain evidence="3 4">K2R10-39</strain>
    </source>
</reference>
<feature type="compositionally biased region" description="Basic residues" evidence="1">
    <location>
        <begin position="31"/>
        <end position="42"/>
    </location>
</feature>
<evidence type="ECO:0008006" key="5">
    <source>
        <dbReference type="Google" id="ProtNLM"/>
    </source>
</evidence>
<organism evidence="3 4">
    <name type="scientific">Noviherbaspirillum cavernae</name>
    <dbReference type="NCBI Taxonomy" id="2320862"/>
    <lineage>
        <taxon>Bacteria</taxon>
        <taxon>Pseudomonadati</taxon>
        <taxon>Pseudomonadota</taxon>
        <taxon>Betaproteobacteria</taxon>
        <taxon>Burkholderiales</taxon>
        <taxon>Oxalobacteraceae</taxon>
        <taxon>Noviherbaspirillum</taxon>
    </lineage>
</organism>
<accession>A0A418X637</accession>
<name>A0A418X637_9BURK</name>
<feature type="compositionally biased region" description="Basic and acidic residues" evidence="1">
    <location>
        <begin position="55"/>
        <end position="65"/>
    </location>
</feature>
<dbReference type="EMBL" id="QYUN01000002">
    <property type="protein sequence ID" value="RJG07905.1"/>
    <property type="molecule type" value="Genomic_DNA"/>
</dbReference>
<dbReference type="AlphaFoldDB" id="A0A418X637"/>
<protein>
    <recommendedName>
        <fullName evidence="5">C-type lysozyme inhibitor domain-containing protein</fullName>
    </recommendedName>
</protein>
<keyword evidence="4" id="KW-1185">Reference proteome</keyword>
<evidence type="ECO:0000256" key="1">
    <source>
        <dbReference type="SAM" id="MobiDB-lite"/>
    </source>
</evidence>
<keyword evidence="2" id="KW-0732">Signal</keyword>
<sequence>MKLLTALLFATIGMGVGLPALAQDSAAAAKQTHKPAAKKTVKKKTEPTPQADAAAGDHEEDKEPDVTSASATEFACELGNKVTIYRNADDDKHIALRWKKQLLRLKRVDTTTGAHRFENRRSGWVWIDIPAKSMLLDAKKGQQLANECRNPDQLKAKAEETIKS</sequence>
<feature type="signal peptide" evidence="2">
    <location>
        <begin position="1"/>
        <end position="22"/>
    </location>
</feature>
<feature type="region of interest" description="Disordered" evidence="1">
    <location>
        <begin position="29"/>
        <end position="70"/>
    </location>
</feature>